<dbReference type="AlphaFoldDB" id="A0A7Y9LVD5"/>
<dbReference type="RefSeq" id="WP_179389980.1">
    <property type="nucleotide sequence ID" value="NZ_JACBYQ010000002.1"/>
</dbReference>
<evidence type="ECO:0000313" key="1">
    <source>
        <dbReference type="EMBL" id="NYE96313.1"/>
    </source>
</evidence>
<comment type="caution">
    <text evidence="1">The sequence shown here is derived from an EMBL/GenBank/DDBJ whole genome shotgun (WGS) entry which is preliminary data.</text>
</comment>
<dbReference type="Proteomes" id="UP000521748">
    <property type="component" value="Unassembled WGS sequence"/>
</dbReference>
<sequence>MDGEKVIAKFASQHTGVTVGPYSTSTGFIAVYIRCVGKGKIDIEIPGSAGYALECSPNDSDQGIRNTSQIQTPKSFTVKVQSTNLWSIAITEIEKPKIDINSTPSTSAPSA</sequence>
<proteinExistence type="predicted"/>
<keyword evidence="2" id="KW-1185">Reference proteome</keyword>
<evidence type="ECO:0000313" key="2">
    <source>
        <dbReference type="Proteomes" id="UP000521748"/>
    </source>
</evidence>
<protein>
    <submittedName>
        <fullName evidence="1">Uncharacterized protein</fullName>
    </submittedName>
</protein>
<name>A0A7Y9LVD5_9MICC</name>
<organism evidence="1 2">
    <name type="scientific">Psychromicrobium silvestre</name>
    <dbReference type="NCBI Taxonomy" id="1645614"/>
    <lineage>
        <taxon>Bacteria</taxon>
        <taxon>Bacillati</taxon>
        <taxon>Actinomycetota</taxon>
        <taxon>Actinomycetes</taxon>
        <taxon>Micrococcales</taxon>
        <taxon>Micrococcaceae</taxon>
        <taxon>Psychromicrobium</taxon>
    </lineage>
</organism>
<reference evidence="1 2" key="1">
    <citation type="submission" date="2020-07" db="EMBL/GenBank/DDBJ databases">
        <title>Sequencing the genomes of 1000 actinobacteria strains.</title>
        <authorList>
            <person name="Klenk H.-P."/>
        </authorList>
    </citation>
    <scope>NUCLEOTIDE SEQUENCE [LARGE SCALE GENOMIC DNA]</scope>
    <source>
        <strain evidence="1 2">DSM 102047</strain>
    </source>
</reference>
<gene>
    <name evidence="1" type="ORF">FHU41_002563</name>
</gene>
<accession>A0A7Y9LVD5</accession>
<dbReference type="EMBL" id="JACBYQ010000002">
    <property type="protein sequence ID" value="NYE96313.1"/>
    <property type="molecule type" value="Genomic_DNA"/>
</dbReference>